<dbReference type="AlphaFoldDB" id="A0A923LJT5"/>
<dbReference type="RefSeq" id="WP_186876054.1">
    <property type="nucleotide sequence ID" value="NZ_JACOPF010000002.1"/>
</dbReference>
<gene>
    <name evidence="2" type="ORF">H8S37_10680</name>
</gene>
<evidence type="ECO:0000259" key="1">
    <source>
        <dbReference type="Pfam" id="PF07238"/>
    </source>
</evidence>
<sequence>MEEKKEINIKAYIHSLCEVFTPDNKLLFAGIVQECPKDETARIIHHKGEALPRSTQENSTVKLRIHPSSGSRNQLVIYRGTVIRSYSTYWDIQLTDTLLGIEHRKNFRQYINKEAFISCESSLQPCLVADISLTGLGIKCGAYYEVESAFIVTGLSLKEGGAPYEFFCTVRRRLPADENGMYFYGCSFTLPDERTEDLLYRDILKLQATALKKRSR</sequence>
<dbReference type="Gene3D" id="2.40.10.220">
    <property type="entry name" value="predicted glycosyltransferase like domains"/>
    <property type="match status" value="1"/>
</dbReference>
<dbReference type="SUPFAM" id="SSF141371">
    <property type="entry name" value="PilZ domain-like"/>
    <property type="match status" value="1"/>
</dbReference>
<comment type="caution">
    <text evidence="2">The sequence shown here is derived from an EMBL/GenBank/DDBJ whole genome shotgun (WGS) entry which is preliminary data.</text>
</comment>
<protein>
    <submittedName>
        <fullName evidence="2">PilZ domain-containing protein</fullName>
    </submittedName>
</protein>
<dbReference type="InterPro" id="IPR009875">
    <property type="entry name" value="PilZ_domain"/>
</dbReference>
<dbReference type="Proteomes" id="UP000652477">
    <property type="component" value="Unassembled WGS sequence"/>
</dbReference>
<name>A0A923LJT5_9FIRM</name>
<reference evidence="2" key="1">
    <citation type="submission" date="2020-08" db="EMBL/GenBank/DDBJ databases">
        <title>Genome public.</title>
        <authorList>
            <person name="Liu C."/>
            <person name="Sun Q."/>
        </authorList>
    </citation>
    <scope>NUCLEOTIDE SEQUENCE</scope>
    <source>
        <strain evidence="2">NSJ-55</strain>
    </source>
</reference>
<organism evidence="2 3">
    <name type="scientific">Mediterraneibacter hominis</name>
    <dbReference type="NCBI Taxonomy" id="2763054"/>
    <lineage>
        <taxon>Bacteria</taxon>
        <taxon>Bacillati</taxon>
        <taxon>Bacillota</taxon>
        <taxon>Clostridia</taxon>
        <taxon>Lachnospirales</taxon>
        <taxon>Lachnospiraceae</taxon>
        <taxon>Mediterraneibacter</taxon>
    </lineage>
</organism>
<evidence type="ECO:0000313" key="3">
    <source>
        <dbReference type="Proteomes" id="UP000652477"/>
    </source>
</evidence>
<feature type="domain" description="PilZ" evidence="1">
    <location>
        <begin position="103"/>
        <end position="201"/>
    </location>
</feature>
<dbReference type="Pfam" id="PF07238">
    <property type="entry name" value="PilZ"/>
    <property type="match status" value="1"/>
</dbReference>
<dbReference type="GO" id="GO:0035438">
    <property type="term" value="F:cyclic-di-GMP binding"/>
    <property type="evidence" value="ECO:0007669"/>
    <property type="project" value="InterPro"/>
</dbReference>
<keyword evidence="3" id="KW-1185">Reference proteome</keyword>
<evidence type="ECO:0000313" key="2">
    <source>
        <dbReference type="EMBL" id="MBC5689382.1"/>
    </source>
</evidence>
<accession>A0A923LJT5</accession>
<dbReference type="EMBL" id="JACOPF010000002">
    <property type="protein sequence ID" value="MBC5689382.1"/>
    <property type="molecule type" value="Genomic_DNA"/>
</dbReference>
<proteinExistence type="predicted"/>